<feature type="transmembrane region" description="Helical" evidence="1">
    <location>
        <begin position="93"/>
        <end position="114"/>
    </location>
</feature>
<keyword evidence="1" id="KW-0472">Membrane</keyword>
<evidence type="ECO:0000313" key="3">
    <source>
        <dbReference type="Proteomes" id="UP000824250"/>
    </source>
</evidence>
<reference evidence="2" key="2">
    <citation type="journal article" date="2021" name="PeerJ">
        <title>Extensive microbial diversity within the chicken gut microbiome revealed by metagenomics and culture.</title>
        <authorList>
            <person name="Gilroy R."/>
            <person name="Ravi A."/>
            <person name="Getino M."/>
            <person name="Pursley I."/>
            <person name="Horton D.L."/>
            <person name="Alikhan N.F."/>
            <person name="Baker D."/>
            <person name="Gharbi K."/>
            <person name="Hall N."/>
            <person name="Watson M."/>
            <person name="Adriaenssens E.M."/>
            <person name="Foster-Nyarko E."/>
            <person name="Jarju S."/>
            <person name="Secka A."/>
            <person name="Antonio M."/>
            <person name="Oren A."/>
            <person name="Chaudhuri R.R."/>
            <person name="La Ragione R."/>
            <person name="Hildebrand F."/>
            <person name="Pallen M.J."/>
        </authorList>
    </citation>
    <scope>NUCLEOTIDE SEQUENCE</scope>
    <source>
        <strain evidence="2">CHK180-2868</strain>
    </source>
</reference>
<gene>
    <name evidence="2" type="ORF">IAB28_00355</name>
</gene>
<feature type="transmembrane region" description="Helical" evidence="1">
    <location>
        <begin position="120"/>
        <end position="139"/>
    </location>
</feature>
<dbReference type="Proteomes" id="UP000824250">
    <property type="component" value="Unassembled WGS sequence"/>
</dbReference>
<proteinExistence type="predicted"/>
<evidence type="ECO:0000256" key="1">
    <source>
        <dbReference type="SAM" id="Phobius"/>
    </source>
</evidence>
<accession>A0A9D1D469</accession>
<reference evidence="2" key="1">
    <citation type="submission" date="2020-10" db="EMBL/GenBank/DDBJ databases">
        <authorList>
            <person name="Gilroy R."/>
        </authorList>
    </citation>
    <scope>NUCLEOTIDE SEQUENCE</scope>
    <source>
        <strain evidence="2">CHK180-2868</strain>
    </source>
</reference>
<keyword evidence="1" id="KW-1133">Transmembrane helix</keyword>
<sequence>MNEKNSSFIGFEYMEVPVKSSKESLYVDSYRNFGWEYEGNTTQEVKDGNVTMKFKRDRKIRNKAELSRLQRQFEACAHEIEALEKSETTAATIVSFSVGLVGTALLGGAMFSYLAGMLPLMVVLAIPGFIGWIVPYFCYQKLKRNRRQQIAPLIEQKHDEIYEVCQRGCSLLTV</sequence>
<keyword evidence="1" id="KW-0812">Transmembrane</keyword>
<evidence type="ECO:0000313" key="2">
    <source>
        <dbReference type="EMBL" id="HIR04412.1"/>
    </source>
</evidence>
<organism evidence="2 3">
    <name type="scientific">Candidatus Copromonas faecavium</name>
    <name type="common">nom. illeg.</name>
    <dbReference type="NCBI Taxonomy" id="2840740"/>
    <lineage>
        <taxon>Bacteria</taxon>
        <taxon>Bacillati</taxon>
        <taxon>Bacillota</taxon>
        <taxon>Clostridia</taxon>
        <taxon>Lachnospirales</taxon>
        <taxon>Lachnospiraceae</taxon>
        <taxon>Candidatus Copromonas (nom. illeg.)</taxon>
    </lineage>
</organism>
<protein>
    <recommendedName>
        <fullName evidence="4">DUF2207 domain-containing protein</fullName>
    </recommendedName>
</protein>
<comment type="caution">
    <text evidence="2">The sequence shown here is derived from an EMBL/GenBank/DDBJ whole genome shotgun (WGS) entry which is preliminary data.</text>
</comment>
<name>A0A9D1D469_9FIRM</name>
<dbReference type="EMBL" id="DVGC01000001">
    <property type="protein sequence ID" value="HIR04412.1"/>
    <property type="molecule type" value="Genomic_DNA"/>
</dbReference>
<evidence type="ECO:0008006" key="4">
    <source>
        <dbReference type="Google" id="ProtNLM"/>
    </source>
</evidence>
<dbReference type="AlphaFoldDB" id="A0A9D1D469"/>